<dbReference type="EMBL" id="JMFG01000037">
    <property type="protein sequence ID" value="KDA52943.1"/>
    <property type="molecule type" value="Genomic_DNA"/>
</dbReference>
<dbReference type="NCBIfam" id="TIGR00217">
    <property type="entry name" value="malQ"/>
    <property type="match status" value="1"/>
</dbReference>
<dbReference type="Gene3D" id="3.20.20.80">
    <property type="entry name" value="Glycosidases"/>
    <property type="match status" value="1"/>
</dbReference>
<gene>
    <name evidence="11" type="ORF">EG19_08530</name>
</gene>
<proteinExistence type="inferred from homology"/>
<dbReference type="InterPro" id="IPR017853">
    <property type="entry name" value="GH"/>
</dbReference>
<keyword evidence="5 10" id="KW-0328">Glycosyltransferase</keyword>
<evidence type="ECO:0000313" key="11">
    <source>
        <dbReference type="EMBL" id="KDA52943.1"/>
    </source>
</evidence>
<dbReference type="OrthoDB" id="9811841at2"/>
<dbReference type="Pfam" id="PF02446">
    <property type="entry name" value="Glyco_hydro_77"/>
    <property type="match status" value="1"/>
</dbReference>
<dbReference type="STRING" id="1312852.EG19_08530"/>
<dbReference type="GO" id="GO:0004134">
    <property type="term" value="F:4-alpha-glucanotransferase activity"/>
    <property type="evidence" value="ECO:0007669"/>
    <property type="project" value="UniProtKB-EC"/>
</dbReference>
<reference evidence="11 12" key="1">
    <citation type="submission" date="2014-04" db="EMBL/GenBank/DDBJ databases">
        <title>The Genome Sequence of Thermoanaerobaculum aquaticum MP-01, The First Cultivated Group 23 Acidobacterium.</title>
        <authorList>
            <person name="Stamps B.W."/>
            <person name="Losey N.A."/>
            <person name="Lawson P.A."/>
            <person name="Stevenson B.S."/>
        </authorList>
    </citation>
    <scope>NUCLEOTIDE SEQUENCE [LARGE SCALE GENOMIC DNA]</scope>
    <source>
        <strain evidence="11 12">MP-01</strain>
    </source>
</reference>
<evidence type="ECO:0000256" key="3">
    <source>
        <dbReference type="ARBA" id="ARBA00012560"/>
    </source>
</evidence>
<comment type="similarity">
    <text evidence="2 10">Belongs to the disproportionating enzyme family.</text>
</comment>
<evidence type="ECO:0000313" key="12">
    <source>
        <dbReference type="Proteomes" id="UP000027284"/>
    </source>
</evidence>
<protein>
    <recommendedName>
        <fullName evidence="4 10">4-alpha-glucanotransferase</fullName>
        <ecNumber evidence="3 10">2.4.1.25</ecNumber>
    </recommendedName>
    <alternativeName>
        <fullName evidence="8 10">Amylomaltase</fullName>
    </alternativeName>
    <alternativeName>
        <fullName evidence="9 10">Disproportionating enzyme</fullName>
    </alternativeName>
</protein>
<keyword evidence="7 10" id="KW-0119">Carbohydrate metabolism</keyword>
<dbReference type="InterPro" id="IPR003385">
    <property type="entry name" value="Glyco_hydro_77"/>
</dbReference>
<keyword evidence="6 10" id="KW-0808">Transferase</keyword>
<evidence type="ECO:0000256" key="8">
    <source>
        <dbReference type="ARBA" id="ARBA00031423"/>
    </source>
</evidence>
<dbReference type="Proteomes" id="UP000027284">
    <property type="component" value="Unassembled WGS sequence"/>
</dbReference>
<evidence type="ECO:0000256" key="1">
    <source>
        <dbReference type="ARBA" id="ARBA00000439"/>
    </source>
</evidence>
<evidence type="ECO:0000256" key="5">
    <source>
        <dbReference type="ARBA" id="ARBA00022676"/>
    </source>
</evidence>
<evidence type="ECO:0000256" key="10">
    <source>
        <dbReference type="RuleBase" id="RU361207"/>
    </source>
</evidence>
<dbReference type="EC" id="2.4.1.25" evidence="3 10"/>
<dbReference type="GO" id="GO:0005975">
    <property type="term" value="P:carbohydrate metabolic process"/>
    <property type="evidence" value="ECO:0007669"/>
    <property type="project" value="InterPro"/>
</dbReference>
<evidence type="ECO:0000256" key="7">
    <source>
        <dbReference type="ARBA" id="ARBA00023277"/>
    </source>
</evidence>
<dbReference type="PANTHER" id="PTHR32438:SF5">
    <property type="entry name" value="4-ALPHA-GLUCANOTRANSFERASE DPE1, CHLOROPLASTIC_AMYLOPLASTIC"/>
    <property type="match status" value="1"/>
</dbReference>
<evidence type="ECO:0000256" key="9">
    <source>
        <dbReference type="ARBA" id="ARBA00031501"/>
    </source>
</evidence>
<comment type="caution">
    <text evidence="11">The sequence shown here is derived from an EMBL/GenBank/DDBJ whole genome shotgun (WGS) entry which is preliminary data.</text>
</comment>
<dbReference type="NCBIfam" id="NF011080">
    <property type="entry name" value="PRK14508.1-3"/>
    <property type="match status" value="1"/>
</dbReference>
<dbReference type="PANTHER" id="PTHR32438">
    <property type="entry name" value="4-ALPHA-GLUCANOTRANSFERASE DPE1, CHLOROPLASTIC/AMYLOPLASTIC"/>
    <property type="match status" value="1"/>
</dbReference>
<comment type="catalytic activity">
    <reaction evidence="1 10">
        <text>Transfers a segment of a (1-&gt;4)-alpha-D-glucan to a new position in an acceptor, which may be glucose or a (1-&gt;4)-alpha-D-glucan.</text>
        <dbReference type="EC" id="2.4.1.25"/>
    </reaction>
</comment>
<accession>A0A062XQ96</accession>
<evidence type="ECO:0000256" key="2">
    <source>
        <dbReference type="ARBA" id="ARBA00005684"/>
    </source>
</evidence>
<keyword evidence="12" id="KW-1185">Reference proteome</keyword>
<dbReference type="AlphaFoldDB" id="A0A062XQ96"/>
<dbReference type="SUPFAM" id="SSF51445">
    <property type="entry name" value="(Trans)glycosidases"/>
    <property type="match status" value="1"/>
</dbReference>
<sequence>MRWTRSFGVLLPVTSLPASPLFGDFGPQARNFGSFLKSAGARFWQVLPLNPPGPGFSPYSSPSSFAGNPLLVSPELLCREGLLAPEELEGMPAGTRWAQYELSPLRQRLLDLAFARFQKTGWRAAEFTAFGEREAWWLEDWALFSVAKKAFGDQPFWLWPEELAHRKPAALQRFAAQNSQRIEQVKFEQLLFELQWQALRRELSPIQIIGDVPFYVALDSADVWAHPELFKLGPDLRPLAVAGVPPDYFSPDGQLWGNPTYRWEAHQESGFAWWRARLQRALALYDLVRLDHFRGFAAAWEVPAGEPTARHGAWVPSPGEELFRSLGHDLPLIAEDLGHITEDVEKLRDCLGIPGMAVLQFAFDPGSRSRFLPHFHRQNLVVYTGTHDNNTAQGWWEEEATEEVRAFFRVYAGNDEPPHRALIRLAMASVANLAILPMQDVLGLPSSCRLNRPGTASGNWRFRLLEEELHPDPAAWLRHLAWVYDRLADV</sequence>
<dbReference type="RefSeq" id="WP_038050429.1">
    <property type="nucleotide sequence ID" value="NZ_JMFG01000037.1"/>
</dbReference>
<name>A0A062XQ96_9BACT</name>
<evidence type="ECO:0000256" key="6">
    <source>
        <dbReference type="ARBA" id="ARBA00022679"/>
    </source>
</evidence>
<evidence type="ECO:0000256" key="4">
    <source>
        <dbReference type="ARBA" id="ARBA00020295"/>
    </source>
</evidence>
<organism evidence="11 12">
    <name type="scientific">Thermoanaerobaculum aquaticum</name>
    <dbReference type="NCBI Taxonomy" id="1312852"/>
    <lineage>
        <taxon>Bacteria</taxon>
        <taxon>Pseudomonadati</taxon>
        <taxon>Acidobacteriota</taxon>
        <taxon>Thermoanaerobaculia</taxon>
        <taxon>Thermoanaerobaculales</taxon>
        <taxon>Thermoanaerobaculaceae</taxon>
        <taxon>Thermoanaerobaculum</taxon>
    </lineage>
</organism>